<proteinExistence type="inferred from homology"/>
<dbReference type="Proteomes" id="UP000318717">
    <property type="component" value="Unassembled WGS sequence"/>
</dbReference>
<dbReference type="PANTHER" id="PTHR42879:SF2">
    <property type="entry name" value="3-OXOACYL-[ACYL-CARRIER-PROTEIN] REDUCTASE FABG"/>
    <property type="match status" value="1"/>
</dbReference>
<dbReference type="InterPro" id="IPR020904">
    <property type="entry name" value="Sc_DH/Rdtase_CS"/>
</dbReference>
<keyword evidence="4" id="KW-1185">Reference proteome</keyword>
<accession>A0A4Y3HRW6</accession>
<dbReference type="OrthoDB" id="9804774at2"/>
<dbReference type="PRINTS" id="PR00080">
    <property type="entry name" value="SDRFAMILY"/>
</dbReference>
<dbReference type="InterPro" id="IPR050259">
    <property type="entry name" value="SDR"/>
</dbReference>
<gene>
    <name evidence="3" type="primary">fabG</name>
    <name evidence="3" type="ORF">VIN01S_06870</name>
</gene>
<dbReference type="InterPro" id="IPR036291">
    <property type="entry name" value="NAD(P)-bd_dom_sf"/>
</dbReference>
<dbReference type="EMBL" id="BJLF01000002">
    <property type="protein sequence ID" value="GEA49883.1"/>
    <property type="molecule type" value="Genomic_DNA"/>
</dbReference>
<dbReference type="SUPFAM" id="SSF51735">
    <property type="entry name" value="NAD(P)-binding Rossmann-fold domains"/>
    <property type="match status" value="1"/>
</dbReference>
<dbReference type="CDD" id="cd05233">
    <property type="entry name" value="SDR_c"/>
    <property type="match status" value="1"/>
</dbReference>
<sequence length="246" mass="26130">MVTIMSNTLKNKIALVTGARSPRGIGYASARQLAKAGADVAIADIFNSADADSFTEFHALGKSIAEEFGVRCITISMDITDRLQVEQGIANIVTKLGGLDILFNNAGICFGELFMDMSLEQLNKAWNINVVGAFHTTQVAVKEMLKRGGGSIINNASVAGIGCESHISAYSMSKHAVVAMTKTLAIELGEQNIRVNAVCPGMVLTEMCDVECGIIADAESITVEAAHDLLASRNALKRGCKPHGNW</sequence>
<evidence type="ECO:0000256" key="1">
    <source>
        <dbReference type="ARBA" id="ARBA00006484"/>
    </source>
</evidence>
<evidence type="ECO:0000313" key="3">
    <source>
        <dbReference type="EMBL" id="GEA49883.1"/>
    </source>
</evidence>
<dbReference type="PRINTS" id="PR00081">
    <property type="entry name" value="GDHRDH"/>
</dbReference>
<protein>
    <submittedName>
        <fullName evidence="3">Short-chain dehydrogenase</fullName>
    </submittedName>
</protein>
<dbReference type="PROSITE" id="PS00061">
    <property type="entry name" value="ADH_SHORT"/>
    <property type="match status" value="1"/>
</dbReference>
<dbReference type="FunFam" id="3.40.50.720:FF:000084">
    <property type="entry name" value="Short-chain dehydrogenase reductase"/>
    <property type="match status" value="1"/>
</dbReference>
<dbReference type="Pfam" id="PF00106">
    <property type="entry name" value="adh_short"/>
    <property type="match status" value="1"/>
</dbReference>
<organism evidence="3 4">
    <name type="scientific">Vibrio inusitatus NBRC 102082</name>
    <dbReference type="NCBI Taxonomy" id="1219070"/>
    <lineage>
        <taxon>Bacteria</taxon>
        <taxon>Pseudomonadati</taxon>
        <taxon>Pseudomonadota</taxon>
        <taxon>Gammaproteobacteria</taxon>
        <taxon>Vibrionales</taxon>
        <taxon>Vibrionaceae</taxon>
        <taxon>Vibrio</taxon>
    </lineage>
</organism>
<reference evidence="3 4" key="1">
    <citation type="submission" date="2019-06" db="EMBL/GenBank/DDBJ databases">
        <title>Whole genome shotgun sequence of Vibrio inusitatus NBRC 102082.</title>
        <authorList>
            <person name="Hosoyama A."/>
            <person name="Uohara A."/>
            <person name="Ohji S."/>
            <person name="Ichikawa N."/>
        </authorList>
    </citation>
    <scope>NUCLEOTIDE SEQUENCE [LARGE SCALE GENOMIC DNA]</scope>
    <source>
        <strain evidence="3 4">NBRC 102082</strain>
    </source>
</reference>
<dbReference type="InterPro" id="IPR002347">
    <property type="entry name" value="SDR_fam"/>
</dbReference>
<dbReference type="Gene3D" id="3.40.50.720">
    <property type="entry name" value="NAD(P)-binding Rossmann-like Domain"/>
    <property type="match status" value="1"/>
</dbReference>
<evidence type="ECO:0000313" key="4">
    <source>
        <dbReference type="Proteomes" id="UP000318717"/>
    </source>
</evidence>
<comment type="similarity">
    <text evidence="1 2">Belongs to the short-chain dehydrogenases/reductases (SDR) family.</text>
</comment>
<comment type="caution">
    <text evidence="3">The sequence shown here is derived from an EMBL/GenBank/DDBJ whole genome shotgun (WGS) entry which is preliminary data.</text>
</comment>
<evidence type="ECO:0000256" key="2">
    <source>
        <dbReference type="RuleBase" id="RU000363"/>
    </source>
</evidence>
<dbReference type="AlphaFoldDB" id="A0A4Y3HRW6"/>
<dbReference type="GO" id="GO:0032787">
    <property type="term" value="P:monocarboxylic acid metabolic process"/>
    <property type="evidence" value="ECO:0007669"/>
    <property type="project" value="UniProtKB-ARBA"/>
</dbReference>
<name>A0A4Y3HRW6_9VIBR</name>
<dbReference type="PANTHER" id="PTHR42879">
    <property type="entry name" value="3-OXOACYL-(ACYL-CARRIER-PROTEIN) REDUCTASE"/>
    <property type="match status" value="1"/>
</dbReference>